<comment type="caution">
    <text evidence="3">The sequence shown here is derived from an EMBL/GenBank/DDBJ whole genome shotgun (WGS) entry which is preliminary data.</text>
</comment>
<dbReference type="Proteomes" id="UP000272729">
    <property type="component" value="Unassembled WGS sequence"/>
</dbReference>
<proteinExistence type="predicted"/>
<evidence type="ECO:0000256" key="2">
    <source>
        <dbReference type="SAM" id="MobiDB-lite"/>
    </source>
</evidence>
<accession>A0A495XE10</accession>
<evidence type="ECO:0000256" key="1">
    <source>
        <dbReference type="SAM" id="Coils"/>
    </source>
</evidence>
<feature type="compositionally biased region" description="Low complexity" evidence="2">
    <location>
        <begin position="105"/>
        <end position="120"/>
    </location>
</feature>
<keyword evidence="4" id="KW-1185">Reference proteome</keyword>
<evidence type="ECO:0000313" key="4">
    <source>
        <dbReference type="Proteomes" id="UP000272729"/>
    </source>
</evidence>
<protein>
    <submittedName>
        <fullName evidence="3">Uncharacterized protein</fullName>
    </submittedName>
</protein>
<dbReference type="AlphaFoldDB" id="A0A495XE10"/>
<feature type="coiled-coil region" evidence="1">
    <location>
        <begin position="166"/>
        <end position="193"/>
    </location>
</feature>
<evidence type="ECO:0000313" key="3">
    <source>
        <dbReference type="EMBL" id="RKT71054.1"/>
    </source>
</evidence>
<organism evidence="3 4">
    <name type="scientific">Saccharothrix variisporea</name>
    <dbReference type="NCBI Taxonomy" id="543527"/>
    <lineage>
        <taxon>Bacteria</taxon>
        <taxon>Bacillati</taxon>
        <taxon>Actinomycetota</taxon>
        <taxon>Actinomycetes</taxon>
        <taxon>Pseudonocardiales</taxon>
        <taxon>Pseudonocardiaceae</taxon>
        <taxon>Saccharothrix</taxon>
    </lineage>
</organism>
<gene>
    <name evidence="3" type="ORF">DFJ66_4331</name>
</gene>
<feature type="compositionally biased region" description="Low complexity" evidence="2">
    <location>
        <begin position="86"/>
        <end position="97"/>
    </location>
</feature>
<sequence>MVPLVAAVAVVVPGLGWWGVVAGVALVGVGFVVPARVAEWDVVVAASGRDVVHCEQFVDPEQRRRARRWCEHFLAVSEAVSAREPAGAAGQSAGAAREPGEAAREPGGAAREPNGAAREPGGPGGAARVGAVEVLLWRALVALRESLGVREALARVENRAGLAAEIAESTRALADLDRRLDEFADALRIAHEERDDPVSAERAVRRLAALDPIRTDWPVHPSQAV</sequence>
<dbReference type="EMBL" id="RBXR01000001">
    <property type="protein sequence ID" value="RKT71054.1"/>
    <property type="molecule type" value="Genomic_DNA"/>
</dbReference>
<feature type="region of interest" description="Disordered" evidence="2">
    <location>
        <begin position="85"/>
        <end position="124"/>
    </location>
</feature>
<reference evidence="3 4" key="1">
    <citation type="submission" date="2018-10" db="EMBL/GenBank/DDBJ databases">
        <title>Sequencing the genomes of 1000 actinobacteria strains.</title>
        <authorList>
            <person name="Klenk H.-P."/>
        </authorList>
    </citation>
    <scope>NUCLEOTIDE SEQUENCE [LARGE SCALE GENOMIC DNA]</scope>
    <source>
        <strain evidence="3 4">DSM 43911</strain>
    </source>
</reference>
<name>A0A495XE10_9PSEU</name>
<keyword evidence="1" id="KW-0175">Coiled coil</keyword>